<dbReference type="InterPro" id="IPR014808">
    <property type="entry name" value="DNA_replication_fac_Dna2_N"/>
</dbReference>
<dbReference type="Gene3D" id="3.40.50.300">
    <property type="entry name" value="P-loop containing nucleotide triphosphate hydrolases"/>
    <property type="match status" value="1"/>
</dbReference>
<keyword evidence="10" id="KW-0411">Iron-sulfur</keyword>
<proteinExistence type="inferred from homology"/>
<dbReference type="GO" id="GO:0004518">
    <property type="term" value="F:nuclease activity"/>
    <property type="evidence" value="ECO:0007669"/>
    <property type="project" value="UniProtKB-KW"/>
</dbReference>
<sequence>MAPKKRVSSSTKKANKSHQASKYGIQHFFDRHSQTQTASTSFCPIEPPKHNPNSEAIANSSSLIEQVLVESVPCPADEPQSAAIANDDEISSQISPDFTRNAPLKRFKFSPSLMIKQSQDDISDDVTWKVSPVNEKLRKLTAKQLPRTMRIFSDRPRPIASCIHPCMQVQNSICSAGSLEKWLSSPTAHASGKSVSCSRMLSAEQETEACHCNDNTGTNSSKAFQTPPSSSYDPSQLTAAIVCNGLSDEMELGQLHRKVTEKHKSDDPSHVKTPYKVLRLLNELTGEEKVMHLFDEWFYSIIGPGDTVNAIGEFDQEGKCIVNRSKNFVIVFPEILVSGTRVASSFHCPRRAVLDQRLKASEQSVPALIGTLLHQIFQAGLLKKFPTRQYLEEFAARILQKNLQNLYASNAIQNETFAQLLDAIPRIQNWIKCFRDIEERRGSVVDFGNNGGKQVLVTEVMDIEEMAWAPKYGLKGIIDASLCIRMVSDFGDSQETIVPLEFKSGKITSQTTTEHHAQVILYTLLMSERYLVKEIDAGLLYYLFTDETRGVKVQRSDLIGLIMRRNELASDLVKASTSRLLPPMLKNPMVCKSCRHLNSCTIYHKAYGGDQDTSGLGDLFDRNVGHLTTADIEFLKHWDHLIDLEAKTCRVASKEMRACRLGESSSSCLSPLVLDVTTGYPADGLLKNDRYVYHFIHQNGARCNREANNVDIRQPSELQVGSFISSLKCGDFVIISTESGRPAIANGMICSISQRGVSVSLSKLLRLPGSYCTSETADLTREVWRIDKDEIASVYATMRFNLVELFFPRLQNSLLRKVIVGLEPPRFDSGVLVSQDPAVSYVRLEKSINDDQRRAIQKILSAKNYSLILGMPGTERHLPWCMRSRLY</sequence>
<evidence type="ECO:0000256" key="4">
    <source>
        <dbReference type="ARBA" id="ARBA00022723"/>
    </source>
</evidence>
<dbReference type="CDD" id="cd22318">
    <property type="entry name" value="DNA2_N-like"/>
    <property type="match status" value="1"/>
</dbReference>
<keyword evidence="9" id="KW-0408">Iron</keyword>
<evidence type="ECO:0000313" key="14">
    <source>
        <dbReference type="Proteomes" id="UP000636800"/>
    </source>
</evidence>
<feature type="domain" description="DNA replication factor Dna2 N-terminal" evidence="12">
    <location>
        <begin position="285"/>
        <end position="482"/>
    </location>
</feature>
<dbReference type="Pfam" id="PF08696">
    <property type="entry name" value="Dna2"/>
    <property type="match status" value="1"/>
</dbReference>
<dbReference type="OrthoDB" id="10257085at2759"/>
<evidence type="ECO:0000256" key="5">
    <source>
        <dbReference type="ARBA" id="ARBA00022741"/>
    </source>
</evidence>
<dbReference type="Proteomes" id="UP000636800">
    <property type="component" value="Chromosome 1"/>
</dbReference>
<dbReference type="InterPro" id="IPR027417">
    <property type="entry name" value="P-loop_NTPase"/>
</dbReference>
<evidence type="ECO:0000259" key="12">
    <source>
        <dbReference type="Pfam" id="PF08696"/>
    </source>
</evidence>
<dbReference type="GO" id="GO:0005524">
    <property type="term" value="F:ATP binding"/>
    <property type="evidence" value="ECO:0007669"/>
    <property type="project" value="UniProtKB-KW"/>
</dbReference>
<keyword evidence="5" id="KW-0547">Nucleotide-binding</keyword>
<protein>
    <recommendedName>
        <fullName evidence="12">DNA replication factor Dna2 N-terminal domain-containing protein</fullName>
    </recommendedName>
</protein>
<gene>
    <name evidence="13" type="ORF">HPP92_003322</name>
</gene>
<dbReference type="InterPro" id="IPR011604">
    <property type="entry name" value="PDDEXK-like_dom_sf"/>
</dbReference>
<dbReference type="GO" id="GO:0051536">
    <property type="term" value="F:iron-sulfur cluster binding"/>
    <property type="evidence" value="ECO:0007669"/>
    <property type="project" value="UniProtKB-KW"/>
</dbReference>
<comment type="cofactor">
    <cofactor evidence="1">
        <name>[4Fe-4S] cluster</name>
        <dbReference type="ChEBI" id="CHEBI:49883"/>
    </cofactor>
</comment>
<feature type="compositionally biased region" description="Polar residues" evidence="11">
    <location>
        <begin position="8"/>
        <end position="20"/>
    </location>
</feature>
<dbReference type="GO" id="GO:0004386">
    <property type="term" value="F:helicase activity"/>
    <property type="evidence" value="ECO:0007669"/>
    <property type="project" value="UniProtKB-KW"/>
</dbReference>
<keyword evidence="8" id="KW-0067">ATP-binding</keyword>
<evidence type="ECO:0000256" key="9">
    <source>
        <dbReference type="ARBA" id="ARBA00023004"/>
    </source>
</evidence>
<accession>A0A835S220</accession>
<feature type="region of interest" description="Disordered" evidence="11">
    <location>
        <begin position="1"/>
        <end position="22"/>
    </location>
</feature>
<dbReference type="PANTHER" id="PTHR36531:SF6">
    <property type="entry name" value="DNA REPLICATION ATP-DEPENDENT HELICASE_NUCLEASE DNA2"/>
    <property type="match status" value="1"/>
</dbReference>
<dbReference type="InterPro" id="IPR051827">
    <property type="entry name" value="Cas4_exonuclease"/>
</dbReference>
<evidence type="ECO:0000256" key="10">
    <source>
        <dbReference type="ARBA" id="ARBA00023014"/>
    </source>
</evidence>
<keyword evidence="4" id="KW-0479">Metal-binding</keyword>
<keyword evidence="7" id="KW-0347">Helicase</keyword>
<dbReference type="GO" id="GO:0046872">
    <property type="term" value="F:metal ion binding"/>
    <property type="evidence" value="ECO:0007669"/>
    <property type="project" value="UniProtKB-KW"/>
</dbReference>
<dbReference type="GO" id="GO:0016787">
    <property type="term" value="F:hydrolase activity"/>
    <property type="evidence" value="ECO:0007669"/>
    <property type="project" value="UniProtKB-KW"/>
</dbReference>
<organism evidence="13 14">
    <name type="scientific">Vanilla planifolia</name>
    <name type="common">Vanilla</name>
    <dbReference type="NCBI Taxonomy" id="51239"/>
    <lineage>
        <taxon>Eukaryota</taxon>
        <taxon>Viridiplantae</taxon>
        <taxon>Streptophyta</taxon>
        <taxon>Embryophyta</taxon>
        <taxon>Tracheophyta</taxon>
        <taxon>Spermatophyta</taxon>
        <taxon>Magnoliopsida</taxon>
        <taxon>Liliopsida</taxon>
        <taxon>Asparagales</taxon>
        <taxon>Orchidaceae</taxon>
        <taxon>Vanilloideae</taxon>
        <taxon>Vanilleae</taxon>
        <taxon>Vanilla</taxon>
    </lineage>
</organism>
<keyword evidence="6" id="KW-0378">Hydrolase</keyword>
<evidence type="ECO:0000256" key="11">
    <source>
        <dbReference type="SAM" id="MobiDB-lite"/>
    </source>
</evidence>
<comment type="caution">
    <text evidence="13">The sequence shown here is derived from an EMBL/GenBank/DDBJ whole genome shotgun (WGS) entry which is preliminary data.</text>
</comment>
<evidence type="ECO:0000313" key="13">
    <source>
        <dbReference type="EMBL" id="KAG0498631.1"/>
    </source>
</evidence>
<dbReference type="EMBL" id="JADCNL010000001">
    <property type="protein sequence ID" value="KAG0498631.1"/>
    <property type="molecule type" value="Genomic_DNA"/>
</dbReference>
<comment type="similarity">
    <text evidence="2">Belongs to the DNA2/NAM7 helicase family.</text>
</comment>
<evidence type="ECO:0000256" key="3">
    <source>
        <dbReference type="ARBA" id="ARBA00022722"/>
    </source>
</evidence>
<dbReference type="AlphaFoldDB" id="A0A835S220"/>
<evidence type="ECO:0000256" key="1">
    <source>
        <dbReference type="ARBA" id="ARBA00001966"/>
    </source>
</evidence>
<evidence type="ECO:0000256" key="6">
    <source>
        <dbReference type="ARBA" id="ARBA00022801"/>
    </source>
</evidence>
<evidence type="ECO:0000256" key="2">
    <source>
        <dbReference type="ARBA" id="ARBA00007913"/>
    </source>
</evidence>
<dbReference type="Gene3D" id="3.90.320.10">
    <property type="match status" value="1"/>
</dbReference>
<dbReference type="Gene3D" id="2.40.30.270">
    <property type="match status" value="1"/>
</dbReference>
<evidence type="ECO:0000256" key="8">
    <source>
        <dbReference type="ARBA" id="ARBA00022840"/>
    </source>
</evidence>
<keyword evidence="3" id="KW-0540">Nuclease</keyword>
<name>A0A835S220_VANPL</name>
<keyword evidence="14" id="KW-1185">Reference proteome</keyword>
<evidence type="ECO:0000256" key="7">
    <source>
        <dbReference type="ARBA" id="ARBA00022806"/>
    </source>
</evidence>
<reference evidence="13 14" key="1">
    <citation type="journal article" date="2020" name="Nat. Food">
        <title>A phased Vanilla planifolia genome enables genetic improvement of flavour and production.</title>
        <authorList>
            <person name="Hasing T."/>
            <person name="Tang H."/>
            <person name="Brym M."/>
            <person name="Khazi F."/>
            <person name="Huang T."/>
            <person name="Chambers A.H."/>
        </authorList>
    </citation>
    <scope>NUCLEOTIDE SEQUENCE [LARGE SCALE GENOMIC DNA]</scope>
    <source>
        <tissue evidence="13">Leaf</tissue>
    </source>
</reference>
<dbReference type="PANTHER" id="PTHR36531">
    <property type="entry name" value="CRISPR-ASSOCIATED EXONUCLEASE CAS4"/>
    <property type="match status" value="1"/>
</dbReference>
<feature type="region of interest" description="Disordered" evidence="11">
    <location>
        <begin position="213"/>
        <end position="232"/>
    </location>
</feature>